<feature type="transmembrane region" description="Helical" evidence="1">
    <location>
        <begin position="275"/>
        <end position="292"/>
    </location>
</feature>
<reference evidence="2 3" key="1">
    <citation type="submission" date="2017-06" db="EMBL/GenBank/DDBJ databases">
        <title>Genome sequence of Bacillus sonorensis strain SRCM101395.</title>
        <authorList>
            <person name="Cho S.H."/>
        </authorList>
    </citation>
    <scope>NUCLEOTIDE SEQUENCE [LARGE SCALE GENOMIC DNA]</scope>
    <source>
        <strain evidence="2 3">SRCM101395</strain>
    </source>
</reference>
<dbReference type="InterPro" id="IPR053046">
    <property type="entry name" value="ABC-5_transporter"/>
</dbReference>
<feature type="transmembrane region" description="Helical" evidence="1">
    <location>
        <begin position="234"/>
        <end position="254"/>
    </location>
</feature>
<keyword evidence="1" id="KW-0472">Membrane</keyword>
<keyword evidence="1" id="KW-0812">Transmembrane</keyword>
<dbReference type="PANTHER" id="PTHR39177:SF1">
    <property type="entry name" value="ABC TRANSPORTER PERMEASE YTRC-RELATED"/>
    <property type="match status" value="1"/>
</dbReference>
<dbReference type="EMBL" id="CP021920">
    <property type="protein sequence ID" value="ASB87829.1"/>
    <property type="molecule type" value="Genomic_DNA"/>
</dbReference>
<dbReference type="RefSeq" id="WP_006636102.1">
    <property type="nucleotide sequence ID" value="NZ_CABJEH010000012.1"/>
</dbReference>
<dbReference type="GeneID" id="92854720"/>
<organism evidence="2 3">
    <name type="scientific">Bacillus sonorensis</name>
    <dbReference type="NCBI Taxonomy" id="119858"/>
    <lineage>
        <taxon>Bacteria</taxon>
        <taxon>Bacillati</taxon>
        <taxon>Bacillota</taxon>
        <taxon>Bacilli</taxon>
        <taxon>Bacillales</taxon>
        <taxon>Bacillaceae</taxon>
        <taxon>Bacillus</taxon>
    </lineage>
</organism>
<sequence>MVDRGLIYKEWKQHQALLLAIFFLLFLSTPLSIISEYFSYQGCLNNDNWNPRDCQFYLNYQSGGSLQFFWAPGVFLAVAQLGLERSRGLLDFTLSLPYSRGQVFHTKFWMGGTVLVGAQLLGYLLSKLLIILLKPGSVEFFDHFMIGSMIISLMAYSLVMAAGALTGNLFAQLLTSFTVTILPFLIVVIPALNLRVIIGRELFWDQLPIIDSQIFQYMIPIIYVNPVWVTDSKYILLIPAAMGILFYVIGYISFVKHPSERSGSFFLWKQLDRPIHIFVIIASILSFGYFGYGASESMIGYVLGMILGAVIGFFISYFAIYKKMKH</sequence>
<evidence type="ECO:0000313" key="3">
    <source>
        <dbReference type="Proteomes" id="UP000196877"/>
    </source>
</evidence>
<keyword evidence="1" id="KW-1133">Transmembrane helix</keyword>
<feature type="transmembrane region" description="Helical" evidence="1">
    <location>
        <begin position="144"/>
        <end position="165"/>
    </location>
</feature>
<name>A0ABM6LF45_9BACI</name>
<dbReference type="PRINTS" id="PR02026">
    <property type="entry name" value="YTRCYTRDABC"/>
</dbReference>
<dbReference type="InterPro" id="IPR023264">
    <property type="entry name" value="ABC_transptr_acetoin_YtrC/YtrD"/>
</dbReference>
<feature type="transmembrane region" description="Helical" evidence="1">
    <location>
        <begin position="16"/>
        <end position="40"/>
    </location>
</feature>
<feature type="transmembrane region" description="Helical" evidence="1">
    <location>
        <begin position="60"/>
        <end position="83"/>
    </location>
</feature>
<feature type="transmembrane region" description="Helical" evidence="1">
    <location>
        <begin position="108"/>
        <end position="132"/>
    </location>
</feature>
<feature type="transmembrane region" description="Helical" evidence="1">
    <location>
        <begin position="298"/>
        <end position="320"/>
    </location>
</feature>
<accession>A0ABM6LF45</accession>
<protein>
    <submittedName>
        <fullName evidence="2">ABC transporter permease YtrC</fullName>
    </submittedName>
</protein>
<keyword evidence="3" id="KW-1185">Reference proteome</keyword>
<dbReference type="PANTHER" id="PTHR39177">
    <property type="entry name" value="ABC TRANSPORTER PERMEASE YTRC-RELATED"/>
    <property type="match status" value="1"/>
</dbReference>
<dbReference type="Proteomes" id="UP000196877">
    <property type="component" value="Chromosome"/>
</dbReference>
<gene>
    <name evidence="2" type="ORF">S101395_01319</name>
</gene>
<evidence type="ECO:0000256" key="1">
    <source>
        <dbReference type="SAM" id="Phobius"/>
    </source>
</evidence>
<evidence type="ECO:0000313" key="2">
    <source>
        <dbReference type="EMBL" id="ASB87829.1"/>
    </source>
</evidence>
<feature type="transmembrane region" description="Helical" evidence="1">
    <location>
        <begin position="177"/>
        <end position="198"/>
    </location>
</feature>
<proteinExistence type="predicted"/>